<dbReference type="PANTHER" id="PTHR31589:SF111">
    <property type="entry name" value="NEPROSIN DOMAIN-CONTAINING PROTEIN"/>
    <property type="match status" value="1"/>
</dbReference>
<dbReference type="AlphaFoldDB" id="A0A804KPW1"/>
<name>A0A804KPW1_MUSAM</name>
<dbReference type="EMBL" id="HG996474">
    <property type="protein sequence ID" value="CAG1836789.1"/>
    <property type="molecule type" value="Genomic_DNA"/>
</dbReference>
<dbReference type="InterPro" id="IPR053168">
    <property type="entry name" value="Glutamic_endopeptidase"/>
</dbReference>
<dbReference type="Gene3D" id="3.90.1320.10">
    <property type="entry name" value="Outer-capsid protein sigma 3, large lobe"/>
    <property type="match status" value="1"/>
</dbReference>
<dbReference type="Pfam" id="PF14365">
    <property type="entry name" value="Neprosin_AP"/>
    <property type="match status" value="1"/>
</dbReference>
<dbReference type="InterPro" id="IPR025521">
    <property type="entry name" value="Neprosin_propep"/>
</dbReference>
<dbReference type="EnsemblPlants" id="Ma09_t28910.1">
    <property type="protein sequence ID" value="Ma09_p28910.1"/>
    <property type="gene ID" value="Ma09_g28910"/>
</dbReference>
<evidence type="ECO:0000259" key="1">
    <source>
        <dbReference type="PROSITE" id="PS52045"/>
    </source>
</evidence>
<dbReference type="OMA" id="RIFAYWA"/>
<gene>
    <name evidence="2" type="ORF">GSMUA_247580.1</name>
</gene>
<dbReference type="InterPro" id="IPR004314">
    <property type="entry name" value="Neprosin"/>
</dbReference>
<dbReference type="Proteomes" id="UP000012960">
    <property type="component" value="Unplaced"/>
</dbReference>
<evidence type="ECO:0000313" key="2">
    <source>
        <dbReference type="EMBL" id="CAG1836789.1"/>
    </source>
</evidence>
<feature type="domain" description="Neprosin PEP catalytic" evidence="1">
    <location>
        <begin position="108"/>
        <end position="228"/>
    </location>
</feature>
<evidence type="ECO:0000313" key="3">
    <source>
        <dbReference type="EnsemblPlants" id="Ma09_p28910.1"/>
    </source>
</evidence>
<dbReference type="Gramene" id="Ma09_t28910.1">
    <property type="protein sequence ID" value="Ma09_p28910.1"/>
    <property type="gene ID" value="Ma09_g28910"/>
</dbReference>
<evidence type="ECO:0000313" key="4">
    <source>
        <dbReference type="Proteomes" id="UP000012960"/>
    </source>
</evidence>
<dbReference type="InParanoid" id="A0A804KPW1"/>
<proteinExistence type="predicted"/>
<organism evidence="3 4">
    <name type="scientific">Musa acuminata subsp. malaccensis</name>
    <name type="common">Wild banana</name>
    <name type="synonym">Musa malaccensis</name>
    <dbReference type="NCBI Taxonomy" id="214687"/>
    <lineage>
        <taxon>Eukaryota</taxon>
        <taxon>Viridiplantae</taxon>
        <taxon>Streptophyta</taxon>
        <taxon>Embryophyta</taxon>
        <taxon>Tracheophyta</taxon>
        <taxon>Spermatophyta</taxon>
        <taxon>Magnoliopsida</taxon>
        <taxon>Liliopsida</taxon>
        <taxon>Zingiberales</taxon>
        <taxon>Musaceae</taxon>
        <taxon>Musa</taxon>
    </lineage>
</organism>
<reference evidence="3" key="2">
    <citation type="submission" date="2021-05" db="UniProtKB">
        <authorList>
            <consortium name="EnsemblPlants"/>
        </authorList>
    </citation>
    <scope>IDENTIFICATION</scope>
    <source>
        <strain evidence="3">subsp. malaccensis</strain>
    </source>
</reference>
<dbReference type="PROSITE" id="PS52045">
    <property type="entry name" value="NEPROSIN_PEP_CD"/>
    <property type="match status" value="1"/>
</dbReference>
<dbReference type="Pfam" id="PF03080">
    <property type="entry name" value="Neprosin"/>
    <property type="match status" value="1"/>
</dbReference>
<dbReference type="PANTHER" id="PTHR31589">
    <property type="entry name" value="PROTEIN, PUTATIVE (DUF239)-RELATED-RELATED"/>
    <property type="match status" value="1"/>
</dbReference>
<accession>A0A804KPW1</accession>
<keyword evidence="4" id="KW-1185">Reference proteome</keyword>
<reference evidence="2" key="1">
    <citation type="submission" date="2021-03" db="EMBL/GenBank/DDBJ databases">
        <authorList>
            <consortium name="Genoscope - CEA"/>
            <person name="William W."/>
        </authorList>
    </citation>
    <scope>NUCLEOTIDE SEQUENCE</scope>
    <source>
        <strain evidence="2">Doubled-haploid Pahang</strain>
    </source>
</reference>
<protein>
    <submittedName>
        <fullName evidence="2">(wild Malaysian banana) hypothetical protein</fullName>
    </submittedName>
</protein>
<sequence length="228" mass="25176">MIPPSRSNDPKDELLIEKLKLLNKPAVKSIKSEDGDIIDCVDIYMKPPLDHPLLKAHHIIKMRPDDEHSEERDGASSNPTNGSLTLVWKPWIGVKRLVVRLNNSGPLGYGAENSHAYGGLLATGDDILGAKAIINLWNLSVQQDSEFSSAKIWLRNRPTDRSNNIEAGWMVNPSVSNDRTSRIFAYWAADSGRTTTGCFNLLCPGFVQTSDKIALRASFTNVSTAIFC</sequence>